<comment type="caution">
    <text evidence="1">The sequence shown here is derived from an EMBL/GenBank/DDBJ whole genome shotgun (WGS) entry which is preliminary data.</text>
</comment>
<dbReference type="PANTHER" id="PTHR46018">
    <property type="entry name" value="ZINC PHOSPHODIESTERASE ELAC PROTEIN 1"/>
    <property type="match status" value="1"/>
</dbReference>
<proteinExistence type="predicted"/>
<dbReference type="SUPFAM" id="SSF56281">
    <property type="entry name" value="Metallo-hydrolase/oxidoreductase"/>
    <property type="match status" value="1"/>
</dbReference>
<gene>
    <name evidence="1" type="ORF">ACFOMG_02970</name>
</gene>
<evidence type="ECO:0000313" key="2">
    <source>
        <dbReference type="Proteomes" id="UP001595722"/>
    </source>
</evidence>
<sequence>MTAKAQHYSLNFHGTGSGGQITMGSSAATLENDGQAVLLIDCGPGTIHSYLQRYQQLPKAIFISHCHLDHIADLEILTVRLKLQQQQQQQQQQHNLPLTRLFVPLNLLTTLHQRLATYPEFGTMAEGGHDFWQAFQLIPVTDEFYHAGLHFKLYANRHHAPNSGFSLHLPGVFFYSGDSRPIPEILHHKLTGNEVICHDCGLHPNPSHTGLSDLHEYREDIRQRLVLYHYANEQAAEQLQQAGYRVARPDQPIELNGNPS</sequence>
<organism evidence="1 2">
    <name type="scientific">Bacterioplanoides pacificum</name>
    <dbReference type="NCBI Taxonomy" id="1171596"/>
    <lineage>
        <taxon>Bacteria</taxon>
        <taxon>Pseudomonadati</taxon>
        <taxon>Pseudomonadota</taxon>
        <taxon>Gammaproteobacteria</taxon>
        <taxon>Oceanospirillales</taxon>
        <taxon>Oceanospirillaceae</taxon>
        <taxon>Bacterioplanoides</taxon>
    </lineage>
</organism>
<dbReference type="Proteomes" id="UP001595722">
    <property type="component" value="Unassembled WGS sequence"/>
</dbReference>
<dbReference type="Gene3D" id="3.60.15.10">
    <property type="entry name" value="Ribonuclease Z/Hydroxyacylglutathione hydrolase-like"/>
    <property type="match status" value="1"/>
</dbReference>
<dbReference type="PANTHER" id="PTHR46018:SF7">
    <property type="entry name" value="RIBONUCLEASE Z"/>
    <property type="match status" value="1"/>
</dbReference>
<dbReference type="RefSeq" id="WP_376864705.1">
    <property type="nucleotide sequence ID" value="NZ_JBHRYB010000001.1"/>
</dbReference>
<protein>
    <submittedName>
        <fullName evidence="1">MBL fold metallo-hydrolase</fullName>
    </submittedName>
</protein>
<reference evidence="2" key="1">
    <citation type="journal article" date="2019" name="Int. J. Syst. Evol. Microbiol.">
        <title>The Global Catalogue of Microorganisms (GCM) 10K type strain sequencing project: providing services to taxonomists for standard genome sequencing and annotation.</title>
        <authorList>
            <consortium name="The Broad Institute Genomics Platform"/>
            <consortium name="The Broad Institute Genome Sequencing Center for Infectious Disease"/>
            <person name="Wu L."/>
            <person name="Ma J."/>
        </authorList>
    </citation>
    <scope>NUCLEOTIDE SEQUENCE [LARGE SCALE GENOMIC DNA]</scope>
    <source>
        <strain evidence="2">KCTC 42424</strain>
    </source>
</reference>
<accession>A0ABV7VQA6</accession>
<dbReference type="EMBL" id="JBHRYB010000001">
    <property type="protein sequence ID" value="MFC3679072.1"/>
    <property type="molecule type" value="Genomic_DNA"/>
</dbReference>
<dbReference type="InterPro" id="IPR036866">
    <property type="entry name" value="RibonucZ/Hydroxyglut_hydro"/>
</dbReference>
<dbReference type="Pfam" id="PF23023">
    <property type="entry name" value="Anti-Pycsar_Apyc1"/>
    <property type="match status" value="1"/>
</dbReference>
<keyword evidence="2" id="KW-1185">Reference proteome</keyword>
<evidence type="ECO:0000313" key="1">
    <source>
        <dbReference type="EMBL" id="MFC3679072.1"/>
    </source>
</evidence>
<name>A0ABV7VQA6_9GAMM</name>